<dbReference type="AlphaFoldDB" id="A0AAV5GDF9"/>
<comment type="subcellular location">
    <subcellularLocation>
        <location evidence="1 9">Nucleus</location>
    </subcellularLocation>
</comment>
<evidence type="ECO:0000259" key="12">
    <source>
        <dbReference type="Pfam" id="PF04057"/>
    </source>
</evidence>
<dbReference type="GO" id="GO:0000781">
    <property type="term" value="C:chromosome, telomeric region"/>
    <property type="evidence" value="ECO:0007669"/>
    <property type="project" value="UniProtKB-ARBA"/>
</dbReference>
<evidence type="ECO:0000256" key="8">
    <source>
        <dbReference type="ARBA" id="ARBA00023242"/>
    </source>
</evidence>
<accession>A0AAV5GDF9</accession>
<dbReference type="InterPro" id="IPR047192">
    <property type="entry name" value="Euk_RPA1_DBD_C"/>
</dbReference>
<comment type="similarity">
    <text evidence="2 9">Belongs to the replication factor A protein 1 family.</text>
</comment>
<feature type="region of interest" description="Disordered" evidence="10">
    <location>
        <begin position="156"/>
        <end position="189"/>
    </location>
</feature>
<dbReference type="GO" id="GO:0008270">
    <property type="term" value="F:zinc ion binding"/>
    <property type="evidence" value="ECO:0007669"/>
    <property type="project" value="UniProtKB-KW"/>
</dbReference>
<feature type="domain" description="Replication protein A OB" evidence="14">
    <location>
        <begin position="315"/>
        <end position="411"/>
    </location>
</feature>
<keyword evidence="6 9" id="KW-0862">Zinc</keyword>
<dbReference type="Proteomes" id="UP001342314">
    <property type="component" value="Unassembled WGS sequence"/>
</dbReference>
<dbReference type="SUPFAM" id="SSF50249">
    <property type="entry name" value="Nucleic acid-binding proteins"/>
    <property type="match status" value="4"/>
</dbReference>
<dbReference type="InterPro" id="IPR031657">
    <property type="entry name" value="REPA_OB_2"/>
</dbReference>
<evidence type="ECO:0000256" key="7">
    <source>
        <dbReference type="ARBA" id="ARBA00023125"/>
    </source>
</evidence>
<dbReference type="Pfam" id="PF08646">
    <property type="entry name" value="Rep_fac-A_C"/>
    <property type="match status" value="1"/>
</dbReference>
<dbReference type="PANTHER" id="PTHR47165">
    <property type="entry name" value="OS03G0429900 PROTEIN"/>
    <property type="match status" value="1"/>
</dbReference>
<evidence type="ECO:0000259" key="14">
    <source>
        <dbReference type="Pfam" id="PF16900"/>
    </source>
</evidence>
<dbReference type="CDD" id="cd04474">
    <property type="entry name" value="RPA1_DBD_A"/>
    <property type="match status" value="1"/>
</dbReference>
<dbReference type="FunFam" id="2.40.50.140:FF:000117">
    <property type="entry name" value="Replication protein A subunit"/>
    <property type="match status" value="1"/>
</dbReference>
<reference evidence="15 16" key="1">
    <citation type="submission" date="2021-12" db="EMBL/GenBank/DDBJ databases">
        <title>High titer production of polyol ester of fatty acids by Rhodotorula paludigena BS15 towards product separation-free biomass refinery.</title>
        <authorList>
            <person name="Mano J."/>
            <person name="Ono H."/>
            <person name="Tanaka T."/>
            <person name="Naito K."/>
            <person name="Sushida H."/>
            <person name="Ike M."/>
            <person name="Tokuyasu K."/>
            <person name="Kitaoka M."/>
        </authorList>
    </citation>
    <scope>NUCLEOTIDE SEQUENCE [LARGE SCALE GENOMIC DNA]</scope>
    <source>
        <strain evidence="15 16">BS15</strain>
    </source>
</reference>
<keyword evidence="16" id="KW-1185">Reference proteome</keyword>
<evidence type="ECO:0000259" key="11">
    <source>
        <dbReference type="Pfam" id="PF01336"/>
    </source>
</evidence>
<feature type="domain" description="Replication factor-A protein 1 N-terminal" evidence="12">
    <location>
        <begin position="3"/>
        <end position="104"/>
    </location>
</feature>
<dbReference type="GO" id="GO:0007004">
    <property type="term" value="P:telomere maintenance via telomerase"/>
    <property type="evidence" value="ECO:0007669"/>
    <property type="project" value="UniProtKB-ARBA"/>
</dbReference>
<evidence type="ECO:0000256" key="9">
    <source>
        <dbReference type="RuleBase" id="RU364130"/>
    </source>
</evidence>
<evidence type="ECO:0000256" key="5">
    <source>
        <dbReference type="ARBA" id="ARBA00022771"/>
    </source>
</evidence>
<dbReference type="InterPro" id="IPR013955">
    <property type="entry name" value="Rep_factor-A_C"/>
</dbReference>
<dbReference type="GO" id="GO:0003677">
    <property type="term" value="F:DNA binding"/>
    <property type="evidence" value="ECO:0007669"/>
    <property type="project" value="UniProtKB-KW"/>
</dbReference>
<keyword evidence="5 9" id="KW-0863">Zinc-finger</keyword>
<keyword evidence="8 9" id="KW-0539">Nucleus</keyword>
<evidence type="ECO:0000259" key="13">
    <source>
        <dbReference type="Pfam" id="PF08646"/>
    </source>
</evidence>
<dbReference type="NCBIfam" id="TIGR00617">
    <property type="entry name" value="rpa1"/>
    <property type="match status" value="1"/>
</dbReference>
<evidence type="ECO:0000256" key="1">
    <source>
        <dbReference type="ARBA" id="ARBA00004123"/>
    </source>
</evidence>
<dbReference type="PANTHER" id="PTHR47165:SF4">
    <property type="entry name" value="OS03G0429900 PROTEIN"/>
    <property type="match status" value="1"/>
</dbReference>
<protein>
    <recommendedName>
        <fullName evidence="9">Replication protein A subunit</fullName>
    </recommendedName>
</protein>
<evidence type="ECO:0000313" key="15">
    <source>
        <dbReference type="EMBL" id="GJN88524.1"/>
    </source>
</evidence>
<dbReference type="CDD" id="cd04475">
    <property type="entry name" value="RPA1_DBD_B"/>
    <property type="match status" value="1"/>
</dbReference>
<dbReference type="CDD" id="cd04476">
    <property type="entry name" value="RPA1_DBD_C"/>
    <property type="match status" value="1"/>
</dbReference>
<dbReference type="FunFam" id="2.40.50.140:FF:000090">
    <property type="entry name" value="Replication protein A subunit"/>
    <property type="match status" value="1"/>
</dbReference>
<keyword evidence="7 9" id="KW-0238">DNA-binding</keyword>
<dbReference type="Pfam" id="PF16900">
    <property type="entry name" value="REPA_OB_2"/>
    <property type="match status" value="1"/>
</dbReference>
<dbReference type="FunFam" id="2.40.50.140:FF:000064">
    <property type="entry name" value="Replication protein A subunit"/>
    <property type="match status" value="1"/>
</dbReference>
<sequence>MELTTGAIKAMYEGGGDDASAVDPILQVLSVKKVNSSGQGQDRYRLILSDGEHFAQAMLTTTLNHLVAGEEPQMVRNAIVKLPTYAVNVVQNRRIVIILNVEVLGVEDKIGNPTTIENLTGGPGNNAAAASASTTSASTSAPADAISAQPAAGAAAVGRGGSNASKTAAAKRGGAAQGRRGAQGGSLADSPIYPIESLSPYQNKWTIKARVTSKSDIRHWTNQRGEGKLFSVNLLDESGEIRATGFNEAVDRLYPIFEEGKAYRISRARVNIAKKQFTNLSNEYEITFEANTEVEPVDESEDKDVPQVQFNFTQLADLAQCEKDTTCDVIGIVQDNGSVSEITAKATQKQIKKRELVIVDRSQYSVRVTLWGRQAENWTEMDRGIVALKGVKVGDFGGRSLSVSGSSTVALDPDIPQAHELRGWYDVDGHKESFQSHSNSMVGAGGAAGAAGAFKADAFKPLKDVVDENLGMSDKPDFFATRATVTYVKSENLSYPACPTDRCNKKMVMEGNDLWRCEKCEMTYEAPQYRYIISMCINDYTSQIWVSGFNEVGQDLFGKTADEMKVLQDDDSEEYARALANAIGKMYNLTVKAKADSFGDQTRVRYQIQRIQKIDWAAAAKQLAEQIEKW</sequence>
<dbReference type="FunFam" id="2.40.50.140:FF:000041">
    <property type="entry name" value="Replication protein A subunit"/>
    <property type="match status" value="1"/>
</dbReference>
<name>A0AAV5GDF9_9BASI</name>
<dbReference type="Pfam" id="PF04057">
    <property type="entry name" value="Rep-A_N"/>
    <property type="match status" value="1"/>
</dbReference>
<dbReference type="GO" id="GO:0006260">
    <property type="term" value="P:DNA replication"/>
    <property type="evidence" value="ECO:0007669"/>
    <property type="project" value="UniProtKB-KW"/>
</dbReference>
<organism evidence="15 16">
    <name type="scientific">Rhodotorula paludigena</name>
    <dbReference type="NCBI Taxonomy" id="86838"/>
    <lineage>
        <taxon>Eukaryota</taxon>
        <taxon>Fungi</taxon>
        <taxon>Dikarya</taxon>
        <taxon>Basidiomycota</taxon>
        <taxon>Pucciniomycotina</taxon>
        <taxon>Microbotryomycetes</taxon>
        <taxon>Sporidiobolales</taxon>
        <taxon>Sporidiobolaceae</taxon>
        <taxon>Rhodotorula</taxon>
    </lineage>
</organism>
<feature type="compositionally biased region" description="Low complexity" evidence="10">
    <location>
        <begin position="156"/>
        <end position="180"/>
    </location>
</feature>
<evidence type="ECO:0000256" key="10">
    <source>
        <dbReference type="SAM" id="MobiDB-lite"/>
    </source>
</evidence>
<keyword evidence="4 9" id="KW-0479">Metal-binding</keyword>
<gene>
    <name evidence="15" type="ORF">Rhopal_001490-T1</name>
</gene>
<comment type="function">
    <text evidence="9">As part of the replication protein A (RPA/RP-A), a single-stranded DNA-binding heterotrimeric complex, may play an essential role in DNA replication, recombination and repair. Binds and stabilizes single-stranded DNA intermediates, preventing complementary DNA reannealing and recruiting different proteins involved in DNA metabolism.</text>
</comment>
<evidence type="ECO:0000256" key="2">
    <source>
        <dbReference type="ARBA" id="ARBA00005690"/>
    </source>
</evidence>
<dbReference type="EMBL" id="BQKY01000003">
    <property type="protein sequence ID" value="GJN88524.1"/>
    <property type="molecule type" value="Genomic_DNA"/>
</dbReference>
<proteinExistence type="inferred from homology"/>
<evidence type="ECO:0000256" key="3">
    <source>
        <dbReference type="ARBA" id="ARBA00022705"/>
    </source>
</evidence>
<dbReference type="CDD" id="cd04477">
    <property type="entry name" value="RPA1N"/>
    <property type="match status" value="1"/>
</dbReference>
<dbReference type="InterPro" id="IPR012340">
    <property type="entry name" value="NA-bd_OB-fold"/>
</dbReference>
<dbReference type="GO" id="GO:0006310">
    <property type="term" value="P:DNA recombination"/>
    <property type="evidence" value="ECO:0007669"/>
    <property type="project" value="InterPro"/>
</dbReference>
<evidence type="ECO:0000256" key="4">
    <source>
        <dbReference type="ARBA" id="ARBA00022723"/>
    </source>
</evidence>
<dbReference type="Pfam" id="PF01336">
    <property type="entry name" value="tRNA_anti-codon"/>
    <property type="match status" value="1"/>
</dbReference>
<dbReference type="Gene3D" id="2.40.50.140">
    <property type="entry name" value="Nucleic acid-binding proteins"/>
    <property type="match status" value="4"/>
</dbReference>
<dbReference type="GO" id="GO:0006281">
    <property type="term" value="P:DNA repair"/>
    <property type="evidence" value="ECO:0007669"/>
    <property type="project" value="InterPro"/>
</dbReference>
<feature type="domain" description="OB" evidence="11">
    <location>
        <begin position="205"/>
        <end position="286"/>
    </location>
</feature>
<dbReference type="InterPro" id="IPR004365">
    <property type="entry name" value="NA-bd_OB_tRNA"/>
</dbReference>
<feature type="domain" description="Replication factor A C-terminal" evidence="13">
    <location>
        <begin position="478"/>
        <end position="623"/>
    </location>
</feature>
<dbReference type="InterPro" id="IPR004591">
    <property type="entry name" value="Rfa1"/>
</dbReference>
<comment type="subunit">
    <text evidence="9">Component of the heterotrimeric canonical replication protein A complex (RPA).</text>
</comment>
<dbReference type="GO" id="GO:0005662">
    <property type="term" value="C:DNA replication factor A complex"/>
    <property type="evidence" value="ECO:0007669"/>
    <property type="project" value="UniProtKB-ARBA"/>
</dbReference>
<comment type="caution">
    <text evidence="15">The sequence shown here is derived from an EMBL/GenBank/DDBJ whole genome shotgun (WGS) entry which is preliminary data.</text>
</comment>
<evidence type="ECO:0000256" key="6">
    <source>
        <dbReference type="ARBA" id="ARBA00022833"/>
    </source>
</evidence>
<evidence type="ECO:0000313" key="16">
    <source>
        <dbReference type="Proteomes" id="UP001342314"/>
    </source>
</evidence>
<keyword evidence="3 9" id="KW-0235">DNA replication</keyword>
<dbReference type="InterPro" id="IPR007199">
    <property type="entry name" value="Rep_factor-A_N"/>
</dbReference>